<dbReference type="RefSeq" id="WP_241839100.1">
    <property type="nucleotide sequence ID" value="NZ_MSYM01000013.1"/>
</dbReference>
<accession>A0A1Q8YCV7</accession>
<dbReference type="InterPro" id="IPR033434">
    <property type="entry name" value="MucB/RseB_N"/>
</dbReference>
<comment type="caution">
    <text evidence="8">The sequence shown here is derived from an EMBL/GenBank/DDBJ whole genome shotgun (WGS) entry which is preliminary data.</text>
</comment>
<comment type="similarity">
    <text evidence="2">Belongs to the RseB family.</text>
</comment>
<name>A0A1Q8YCV7_9BURK</name>
<dbReference type="Pfam" id="PF03888">
    <property type="entry name" value="MucB_RseB"/>
    <property type="match status" value="1"/>
</dbReference>
<evidence type="ECO:0000313" key="9">
    <source>
        <dbReference type="Proteomes" id="UP000185911"/>
    </source>
</evidence>
<evidence type="ECO:0000313" key="8">
    <source>
        <dbReference type="EMBL" id="OLP05857.1"/>
    </source>
</evidence>
<evidence type="ECO:0000256" key="5">
    <source>
        <dbReference type="SAM" id="SignalP"/>
    </source>
</evidence>
<evidence type="ECO:0000256" key="2">
    <source>
        <dbReference type="ARBA" id="ARBA00008150"/>
    </source>
</evidence>
<comment type="subcellular location">
    <subcellularLocation>
        <location evidence="1">Periplasm</location>
    </subcellularLocation>
</comment>
<dbReference type="InterPro" id="IPR005588">
    <property type="entry name" value="MucB_RseB"/>
</dbReference>
<dbReference type="Gene3D" id="2.50.20.10">
    <property type="entry name" value="Lipoprotein localisation LolA/LolB/LppX"/>
    <property type="match status" value="1"/>
</dbReference>
<reference evidence="8 9" key="1">
    <citation type="submission" date="2017-01" db="EMBL/GenBank/DDBJ databases">
        <title>Genome sequence of Rhodoferax antarcticus ANT.BR, a psychrophilic purple nonsulfur bacterium from an Antarctic microbial mat.</title>
        <authorList>
            <person name="Baker J."/>
            <person name="Riester C."/>
            <person name="Skinner B."/>
            <person name="Newell A."/>
            <person name="Swingley W."/>
            <person name="Madigan M."/>
            <person name="Jung D."/>
            <person name="Asao M."/>
            <person name="Chen M."/>
            <person name="Loughlin P."/>
            <person name="Pan H."/>
            <person name="Lin S."/>
            <person name="Li N."/>
            <person name="Shaw J."/>
            <person name="Prado M."/>
            <person name="Sherman C."/>
            <person name="Li X."/>
            <person name="Tang J."/>
            <person name="Blankenship R."/>
            <person name="Zhao T."/>
            <person name="Touchman J."/>
            <person name="Sattley M."/>
        </authorList>
    </citation>
    <scope>NUCLEOTIDE SEQUENCE [LARGE SCALE GENOMIC DNA]</scope>
    <source>
        <strain evidence="8 9">ANT.BR</strain>
    </source>
</reference>
<feature type="domain" description="MucB/RseB C-terminal" evidence="7">
    <location>
        <begin position="234"/>
        <end position="334"/>
    </location>
</feature>
<dbReference type="PANTHER" id="PTHR38782:SF1">
    <property type="entry name" value="SIGMA-E FACTOR REGULATORY PROTEIN RSEB"/>
    <property type="match status" value="1"/>
</dbReference>
<dbReference type="Gene3D" id="3.30.200.100">
    <property type="entry name" value="MucB/RseB, C-terminal domain"/>
    <property type="match status" value="1"/>
</dbReference>
<keyword evidence="9" id="KW-1185">Reference proteome</keyword>
<keyword evidence="4" id="KW-0574">Periplasm</keyword>
<dbReference type="PANTHER" id="PTHR38782">
    <property type="match status" value="1"/>
</dbReference>
<dbReference type="GO" id="GO:0032885">
    <property type="term" value="P:regulation of polysaccharide biosynthetic process"/>
    <property type="evidence" value="ECO:0007669"/>
    <property type="project" value="TreeGrafter"/>
</dbReference>
<gene>
    <name evidence="8" type="ORF">BLL52_2085</name>
</gene>
<dbReference type="InterPro" id="IPR033436">
    <property type="entry name" value="MucB/RseB_C"/>
</dbReference>
<feature type="chain" id="PRO_5012118778" evidence="5">
    <location>
        <begin position="23"/>
        <end position="338"/>
    </location>
</feature>
<keyword evidence="3 5" id="KW-0732">Signal</keyword>
<dbReference type="STRING" id="81479.RA876_04720"/>
<dbReference type="InterPro" id="IPR038484">
    <property type="entry name" value="MucB/RseB_C_sf"/>
</dbReference>
<evidence type="ECO:0000256" key="4">
    <source>
        <dbReference type="ARBA" id="ARBA00022764"/>
    </source>
</evidence>
<dbReference type="CDD" id="cd16327">
    <property type="entry name" value="RseB"/>
    <property type="match status" value="1"/>
</dbReference>
<evidence type="ECO:0000259" key="7">
    <source>
        <dbReference type="Pfam" id="PF17188"/>
    </source>
</evidence>
<evidence type="ECO:0000256" key="3">
    <source>
        <dbReference type="ARBA" id="ARBA00022729"/>
    </source>
</evidence>
<dbReference type="GO" id="GO:0045152">
    <property type="term" value="F:antisigma factor binding"/>
    <property type="evidence" value="ECO:0007669"/>
    <property type="project" value="TreeGrafter"/>
</dbReference>
<dbReference type="EMBL" id="MSYM01000013">
    <property type="protein sequence ID" value="OLP05857.1"/>
    <property type="molecule type" value="Genomic_DNA"/>
</dbReference>
<dbReference type="GO" id="GO:0030288">
    <property type="term" value="C:outer membrane-bounded periplasmic space"/>
    <property type="evidence" value="ECO:0007669"/>
    <property type="project" value="TreeGrafter"/>
</dbReference>
<dbReference type="AlphaFoldDB" id="A0A1Q8YCV7"/>
<feature type="domain" description="MucB/RseB N-terminal" evidence="6">
    <location>
        <begin position="40"/>
        <end position="215"/>
    </location>
</feature>
<feature type="signal peptide" evidence="5">
    <location>
        <begin position="1"/>
        <end position="22"/>
    </location>
</feature>
<evidence type="ECO:0000256" key="1">
    <source>
        <dbReference type="ARBA" id="ARBA00004418"/>
    </source>
</evidence>
<proteinExistence type="inferred from homology"/>
<protein>
    <submittedName>
        <fullName evidence="8">Sigma E regulatory protein</fullName>
    </submittedName>
</protein>
<organism evidence="8 9">
    <name type="scientific">Rhodoferax antarcticus ANT.BR</name>
    <dbReference type="NCBI Taxonomy" id="1111071"/>
    <lineage>
        <taxon>Bacteria</taxon>
        <taxon>Pseudomonadati</taxon>
        <taxon>Pseudomonadota</taxon>
        <taxon>Betaproteobacteria</taxon>
        <taxon>Burkholderiales</taxon>
        <taxon>Comamonadaceae</taxon>
        <taxon>Rhodoferax</taxon>
    </lineage>
</organism>
<dbReference type="Proteomes" id="UP000185911">
    <property type="component" value="Unassembled WGS sequence"/>
</dbReference>
<dbReference type="PIRSF" id="PIRSF005427">
    <property type="entry name" value="RseB"/>
    <property type="match status" value="1"/>
</dbReference>
<dbReference type="Pfam" id="PF17188">
    <property type="entry name" value="MucB_RseB_C"/>
    <property type="match status" value="1"/>
</dbReference>
<evidence type="ECO:0000259" key="6">
    <source>
        <dbReference type="Pfam" id="PF03888"/>
    </source>
</evidence>
<sequence length="338" mass="36944">MNFGWGLLLCVFGWLAQGGAAAQPIPPQLVNAQTTATGIERWLMRLHDAPRACAYIGTFVVTTGSDMSTSRIWHVGNGEQQMARVESLTGTARTTFRRNDQVVTFLPDSRTVIHETREALGLFPNLLNRADASVTRFYRLHTVGQARVAGLDADIVQLLPIDPLRFGYQIWTERKTGLMVKLQTLDPAGNVIEQAAFSELQLGAPVVMAKLKAMMDNPQGYQVVSPTLVKTTLNDEGWVLDTAVPGFTPVRCYKRIVGGAGAANAPVQCVYSDGLASVSLFVESFDVQRHGHLLAHNLVSMGATSVRMRQLGAWWLTAVGEVPAQTLAVFVQALERKR</sequence>